<keyword evidence="3" id="KW-1185">Reference proteome</keyword>
<keyword evidence="2" id="KW-0238">DNA-binding</keyword>
<dbReference type="InterPro" id="IPR007492">
    <property type="entry name" value="LytTR_DNA-bd_dom"/>
</dbReference>
<reference evidence="3" key="1">
    <citation type="journal article" date="2019" name="Int. J. Syst. Evol. Microbiol.">
        <title>The Global Catalogue of Microorganisms (GCM) 10K type strain sequencing project: providing services to taxonomists for standard genome sequencing and annotation.</title>
        <authorList>
            <consortium name="The Broad Institute Genomics Platform"/>
            <consortium name="The Broad Institute Genome Sequencing Center for Infectious Disease"/>
            <person name="Wu L."/>
            <person name="Ma J."/>
        </authorList>
    </citation>
    <scope>NUCLEOTIDE SEQUENCE [LARGE SCALE GENOMIC DNA]</scope>
    <source>
        <strain evidence="3">KCTC 52490</strain>
    </source>
</reference>
<name>A0ABW6AHA3_9BACT</name>
<proteinExistence type="predicted"/>
<dbReference type="EMBL" id="JBHUOM010000007">
    <property type="protein sequence ID" value="MFD2934876.1"/>
    <property type="molecule type" value="Genomic_DNA"/>
</dbReference>
<evidence type="ECO:0000259" key="1">
    <source>
        <dbReference type="PROSITE" id="PS50930"/>
    </source>
</evidence>
<comment type="caution">
    <text evidence="2">The sequence shown here is derived from an EMBL/GenBank/DDBJ whole genome shotgun (WGS) entry which is preliminary data.</text>
</comment>
<evidence type="ECO:0000313" key="3">
    <source>
        <dbReference type="Proteomes" id="UP001597512"/>
    </source>
</evidence>
<organism evidence="2 3">
    <name type="scientific">Spirosoma flavum</name>
    <dbReference type="NCBI Taxonomy" id="2048557"/>
    <lineage>
        <taxon>Bacteria</taxon>
        <taxon>Pseudomonadati</taxon>
        <taxon>Bacteroidota</taxon>
        <taxon>Cytophagia</taxon>
        <taxon>Cytophagales</taxon>
        <taxon>Cytophagaceae</taxon>
        <taxon>Spirosoma</taxon>
    </lineage>
</organism>
<dbReference type="GO" id="GO:0003677">
    <property type="term" value="F:DNA binding"/>
    <property type="evidence" value="ECO:0007669"/>
    <property type="project" value="UniProtKB-KW"/>
</dbReference>
<evidence type="ECO:0000313" key="2">
    <source>
        <dbReference type="EMBL" id="MFD2934876.1"/>
    </source>
</evidence>
<dbReference type="Pfam" id="PF04397">
    <property type="entry name" value="LytTR"/>
    <property type="match status" value="1"/>
</dbReference>
<protein>
    <submittedName>
        <fullName evidence="2">LytTR family transcriptional regulator DNA-binding domain-containing protein</fullName>
    </submittedName>
</protein>
<dbReference type="PROSITE" id="PS50930">
    <property type="entry name" value="HTH_LYTTR"/>
    <property type="match status" value="1"/>
</dbReference>
<dbReference type="Proteomes" id="UP001597512">
    <property type="component" value="Unassembled WGS sequence"/>
</dbReference>
<gene>
    <name evidence="2" type="ORF">ACFS25_13860</name>
</gene>
<sequence>MESQLSTGKFCRVHQSYIIALEKISSTQKKSLTIGSLIINIG</sequence>
<accession>A0ABW6AHA3</accession>
<dbReference type="Gene3D" id="2.40.50.1020">
    <property type="entry name" value="LytTr DNA-binding domain"/>
    <property type="match status" value="1"/>
</dbReference>
<feature type="domain" description="HTH LytTR-type" evidence="1">
    <location>
        <begin position="1"/>
        <end position="42"/>
    </location>
</feature>